<dbReference type="CDD" id="cd00840">
    <property type="entry name" value="MPP_Mre11_N"/>
    <property type="match status" value="1"/>
</dbReference>
<comment type="similarity">
    <text evidence="1">Belongs to the SbcD family.</text>
</comment>
<keyword evidence="8" id="KW-1185">Reference proteome</keyword>
<organism evidence="7 8">
    <name type="scientific">Thermostichus vulcanus str. 'Rupite'</name>
    <dbReference type="NCBI Taxonomy" id="2813851"/>
    <lineage>
        <taxon>Bacteria</taxon>
        <taxon>Bacillati</taxon>
        <taxon>Cyanobacteriota</taxon>
        <taxon>Cyanophyceae</taxon>
        <taxon>Thermostichales</taxon>
        <taxon>Thermostichaceae</taxon>
        <taxon>Thermostichus</taxon>
    </lineage>
</organism>
<feature type="domain" description="Calcineurin-like phosphoesterase" evidence="6">
    <location>
        <begin position="7"/>
        <end position="220"/>
    </location>
</feature>
<sequence length="424" mass="47728">MARSTCTFLHLADVHLGYDRYDSPERSKDFFLAFRDVVHRHAIQNPVDFVVIAGDLFEHRQIQPGVLNQAQIVLRALKQAGIPVLAIEGNHDNRPFGVKTSWLRYLADHGELILLEPSEEEEGIHLQPWSEQARRGSYLDLPCGVRVIGSQWYGSAAPKSIEQLAAAIRQLPPGPEQVILMFHHGLEGQIARYQGALRYKELLPLREAGVGYLALGHIHKSYSEGGWVFNPGSLEANSTAEWDFERGAYRVTWGSGEPQAELVRDYYQRPCQRLRLEVKGKETPEQVTAALLALAEGSRLPAEEPEPIVEVRLVGQVGFTQHDLDVRALQRQLKQVTGALILLFRFEATPVELGSAAITLEEEGQRLQIEEKIYTDLLSGHSHYRKRSVELARLLLDLKEKVLDGQEESEIYAYLSSAFLGEED</sequence>
<reference evidence="7" key="1">
    <citation type="submission" date="2021-02" db="EMBL/GenBank/DDBJ databases">
        <title>The CRISPR/cas machinery reduction and long-range gene transfer in the hot spring cyanobacterium Synechococcus.</title>
        <authorList>
            <person name="Dvorak P."/>
            <person name="Jahodarova E."/>
            <person name="Hasler P."/>
            <person name="Poulickova A."/>
        </authorList>
    </citation>
    <scope>NUCLEOTIDE SEQUENCE</scope>
    <source>
        <strain evidence="7">Rupite</strain>
    </source>
</reference>
<dbReference type="InterPro" id="IPR004843">
    <property type="entry name" value="Calcineurin-like_PHP"/>
</dbReference>
<keyword evidence="4" id="KW-0378">Hydrolase</keyword>
<dbReference type="Pfam" id="PF00149">
    <property type="entry name" value="Metallophos"/>
    <property type="match status" value="1"/>
</dbReference>
<keyword evidence="3" id="KW-0540">Nuclease</keyword>
<dbReference type="EMBL" id="JAFIRA010000018">
    <property type="protein sequence ID" value="MCJ2542977.1"/>
    <property type="molecule type" value="Genomic_DNA"/>
</dbReference>
<dbReference type="Proteomes" id="UP000830835">
    <property type="component" value="Unassembled WGS sequence"/>
</dbReference>
<dbReference type="RefSeq" id="WP_244350254.1">
    <property type="nucleotide sequence ID" value="NZ_JAFIRA010000018.1"/>
</dbReference>
<evidence type="ECO:0000313" key="7">
    <source>
        <dbReference type="EMBL" id="MCJ2542977.1"/>
    </source>
</evidence>
<dbReference type="InterPro" id="IPR050535">
    <property type="entry name" value="DNA_Repair-Maintenance_Comp"/>
</dbReference>
<evidence type="ECO:0000256" key="1">
    <source>
        <dbReference type="ARBA" id="ARBA00010555"/>
    </source>
</evidence>
<dbReference type="InterPro" id="IPR041796">
    <property type="entry name" value="Mre11_N"/>
</dbReference>
<dbReference type="PANTHER" id="PTHR30337:SF0">
    <property type="entry name" value="NUCLEASE SBCCD SUBUNIT D"/>
    <property type="match status" value="1"/>
</dbReference>
<dbReference type="InterPro" id="IPR029052">
    <property type="entry name" value="Metallo-depent_PP-like"/>
</dbReference>
<protein>
    <recommendedName>
        <fullName evidence="2">Nuclease SbcCD subunit D</fullName>
    </recommendedName>
</protein>
<evidence type="ECO:0000259" key="6">
    <source>
        <dbReference type="Pfam" id="PF00149"/>
    </source>
</evidence>
<accession>A0ABT0CB17</accession>
<proteinExistence type="inferred from homology"/>
<dbReference type="SUPFAM" id="SSF56300">
    <property type="entry name" value="Metallo-dependent phosphatases"/>
    <property type="match status" value="1"/>
</dbReference>
<dbReference type="GO" id="GO:0004527">
    <property type="term" value="F:exonuclease activity"/>
    <property type="evidence" value="ECO:0007669"/>
    <property type="project" value="UniProtKB-KW"/>
</dbReference>
<evidence type="ECO:0000256" key="3">
    <source>
        <dbReference type="ARBA" id="ARBA00022722"/>
    </source>
</evidence>
<gene>
    <name evidence="7" type="ORF">JX360_08675</name>
</gene>
<comment type="caution">
    <text evidence="7">The sequence shown here is derived from an EMBL/GenBank/DDBJ whole genome shotgun (WGS) entry which is preliminary data.</text>
</comment>
<dbReference type="Gene3D" id="3.60.21.10">
    <property type="match status" value="1"/>
</dbReference>
<keyword evidence="5 7" id="KW-0269">Exonuclease</keyword>
<dbReference type="PANTHER" id="PTHR30337">
    <property type="entry name" value="COMPONENT OF ATP-DEPENDENT DSDNA EXONUCLEASE"/>
    <property type="match status" value="1"/>
</dbReference>
<evidence type="ECO:0000256" key="5">
    <source>
        <dbReference type="ARBA" id="ARBA00022839"/>
    </source>
</evidence>
<evidence type="ECO:0000256" key="4">
    <source>
        <dbReference type="ARBA" id="ARBA00022801"/>
    </source>
</evidence>
<name>A0ABT0CB17_THEVL</name>
<evidence type="ECO:0000256" key="2">
    <source>
        <dbReference type="ARBA" id="ARBA00013365"/>
    </source>
</evidence>
<evidence type="ECO:0000313" key="8">
    <source>
        <dbReference type="Proteomes" id="UP000830835"/>
    </source>
</evidence>